<dbReference type="Gene3D" id="1.10.340.70">
    <property type="match status" value="1"/>
</dbReference>
<reference evidence="2 3" key="1">
    <citation type="submission" date="2019-08" db="EMBL/GenBank/DDBJ databases">
        <title>Whole genome of Aphis craccivora.</title>
        <authorList>
            <person name="Voronova N.V."/>
            <person name="Shulinski R.S."/>
            <person name="Bandarenka Y.V."/>
            <person name="Zhorov D.G."/>
            <person name="Warner D."/>
        </authorList>
    </citation>
    <scope>NUCLEOTIDE SEQUENCE [LARGE SCALE GENOMIC DNA]</scope>
    <source>
        <strain evidence="2">180601</strain>
        <tissue evidence="2">Whole Body</tissue>
    </source>
</reference>
<comment type="caution">
    <text evidence="2">The sequence shown here is derived from an EMBL/GenBank/DDBJ whole genome shotgun (WGS) entry which is preliminary data.</text>
</comment>
<keyword evidence="3" id="KW-1185">Reference proteome</keyword>
<evidence type="ECO:0000259" key="1">
    <source>
        <dbReference type="Pfam" id="PF17921"/>
    </source>
</evidence>
<dbReference type="InterPro" id="IPR041588">
    <property type="entry name" value="Integrase_H2C2"/>
</dbReference>
<feature type="domain" description="Integrase zinc-binding" evidence="1">
    <location>
        <begin position="9"/>
        <end position="44"/>
    </location>
</feature>
<protein>
    <recommendedName>
        <fullName evidence="1">Integrase zinc-binding domain-containing protein</fullName>
    </recommendedName>
</protein>
<evidence type="ECO:0000313" key="3">
    <source>
        <dbReference type="Proteomes" id="UP000478052"/>
    </source>
</evidence>
<dbReference type="AlphaFoldDB" id="A0A6G0W2I4"/>
<organism evidence="2 3">
    <name type="scientific">Aphis craccivora</name>
    <name type="common">Cowpea aphid</name>
    <dbReference type="NCBI Taxonomy" id="307492"/>
    <lineage>
        <taxon>Eukaryota</taxon>
        <taxon>Metazoa</taxon>
        <taxon>Ecdysozoa</taxon>
        <taxon>Arthropoda</taxon>
        <taxon>Hexapoda</taxon>
        <taxon>Insecta</taxon>
        <taxon>Pterygota</taxon>
        <taxon>Neoptera</taxon>
        <taxon>Paraneoptera</taxon>
        <taxon>Hemiptera</taxon>
        <taxon>Sternorrhyncha</taxon>
        <taxon>Aphidomorpha</taxon>
        <taxon>Aphidoidea</taxon>
        <taxon>Aphididae</taxon>
        <taxon>Aphidini</taxon>
        <taxon>Aphis</taxon>
        <taxon>Aphis</taxon>
    </lineage>
</organism>
<evidence type="ECO:0000313" key="2">
    <source>
        <dbReference type="EMBL" id="KAF0716222.1"/>
    </source>
</evidence>
<proteinExistence type="predicted"/>
<dbReference type="Pfam" id="PF17921">
    <property type="entry name" value="Integrase_H2C2"/>
    <property type="match status" value="1"/>
</dbReference>
<dbReference type="EMBL" id="VUJU01010029">
    <property type="protein sequence ID" value="KAF0716222.1"/>
    <property type="molecule type" value="Genomic_DNA"/>
</dbReference>
<gene>
    <name evidence="2" type="ORF">FWK35_00023418</name>
</gene>
<accession>A0A6G0W2I4</accession>
<sequence>MRNHTPVIIPRTKIQNVIWTYHDHVLANHPGWKETYRAIKQGFTGKVKKTTSDCTSSRVT</sequence>
<name>A0A6G0W2I4_APHCR</name>
<dbReference type="OrthoDB" id="425619at2759"/>
<dbReference type="Proteomes" id="UP000478052">
    <property type="component" value="Unassembled WGS sequence"/>
</dbReference>